<keyword evidence="3" id="KW-1185">Reference proteome</keyword>
<protein>
    <recommendedName>
        <fullName evidence="4">Glycosyltransferase RgtA/B/C/D-like domain-containing protein</fullName>
    </recommendedName>
</protein>
<keyword evidence="1" id="KW-0812">Transmembrane</keyword>
<keyword evidence="1" id="KW-1133">Transmembrane helix</keyword>
<reference evidence="2 3" key="1">
    <citation type="submission" date="2019-11" db="EMBL/GenBank/DDBJ databases">
        <authorList>
            <person name="Holert J."/>
        </authorList>
    </citation>
    <scope>NUCLEOTIDE SEQUENCE [LARGE SCALE GENOMIC DNA]</scope>
    <source>
        <strain evidence="2">SB11_3</strain>
    </source>
</reference>
<sequence length="515" mass="57682">MNNINAEQQRELSFFAAVSLIFIYPIIHANVFFRDDLLRSLKGYGSWDFQGRPLADLVQSIAASAFSWHLPDIAPLTQILTVFCLAAAGYSFNQYLKSRQGKGSLIASSLLMLNPFFLANASYRFDAFGMALAFLLSVMAFTQCVKKQNNGGRLSLSSVFLLFCTLCLYQPMINVTLGLLSVEWLIRARDGRFKDALYTLCLVTLHVVCALVIYYLTIPALYMAENSRSSTIPLSGEGLQMLINNMTVYSNILASYWVGPTLVYLSASVVLTLALIPNIIRHSSTTWQVIPGLILGGFIWWLSLFGPFVLLSEPTPTYRTMPTFYFIFVLLALLASWSRFKLRYIAILPIIVAIATSYKLGVALKNQQDFNESVMNMVTYDLVSRSLDQEKIYVIGVPAEAPRNSTVYEANLFIRSLSYPASAWISAGDLLMRGLKNTQFLWSGSHQQHEPQFKNDLCHSQREPLVVNSFYTLLNADERVYVMLDTNIPAFCESDLSDSASSYTPTTTSNAEIPQ</sequence>
<evidence type="ECO:0000313" key="2">
    <source>
        <dbReference type="EMBL" id="CAA0082346.1"/>
    </source>
</evidence>
<feature type="transmembrane region" description="Helical" evidence="1">
    <location>
        <begin position="317"/>
        <end position="337"/>
    </location>
</feature>
<gene>
    <name evidence="2" type="ORF">OPDIPICF_00405</name>
</gene>
<feature type="transmembrane region" description="Helical" evidence="1">
    <location>
        <begin position="73"/>
        <end position="92"/>
    </location>
</feature>
<feature type="transmembrane region" description="Helical" evidence="1">
    <location>
        <begin position="157"/>
        <end position="177"/>
    </location>
</feature>
<name>A0A5S9N166_9GAMM</name>
<feature type="transmembrane region" description="Helical" evidence="1">
    <location>
        <begin position="263"/>
        <end position="280"/>
    </location>
</feature>
<feature type="transmembrane region" description="Helical" evidence="1">
    <location>
        <begin position="292"/>
        <end position="311"/>
    </location>
</feature>
<feature type="transmembrane region" description="Helical" evidence="1">
    <location>
        <begin position="197"/>
        <end position="217"/>
    </location>
</feature>
<feature type="transmembrane region" description="Helical" evidence="1">
    <location>
        <begin position="344"/>
        <end position="364"/>
    </location>
</feature>
<evidence type="ECO:0000256" key="1">
    <source>
        <dbReference type="SAM" id="Phobius"/>
    </source>
</evidence>
<feature type="transmembrane region" description="Helical" evidence="1">
    <location>
        <begin position="104"/>
        <end position="121"/>
    </location>
</feature>
<dbReference type="OrthoDB" id="1317478at2"/>
<dbReference type="Pfam" id="PF14264">
    <property type="entry name" value="Glucos_trans_II"/>
    <property type="match status" value="1"/>
</dbReference>
<feature type="transmembrane region" description="Helical" evidence="1">
    <location>
        <begin position="12"/>
        <end position="33"/>
    </location>
</feature>
<dbReference type="AlphaFoldDB" id="A0A5S9N166"/>
<proteinExistence type="predicted"/>
<dbReference type="Proteomes" id="UP000441399">
    <property type="component" value="Unassembled WGS sequence"/>
</dbReference>
<organism evidence="2 3">
    <name type="scientific">BD1-7 clade bacterium</name>
    <dbReference type="NCBI Taxonomy" id="2029982"/>
    <lineage>
        <taxon>Bacteria</taxon>
        <taxon>Pseudomonadati</taxon>
        <taxon>Pseudomonadota</taxon>
        <taxon>Gammaproteobacteria</taxon>
        <taxon>Cellvibrionales</taxon>
        <taxon>Spongiibacteraceae</taxon>
        <taxon>BD1-7 clade</taxon>
    </lineage>
</organism>
<keyword evidence="1" id="KW-0472">Membrane</keyword>
<accession>A0A5S9N166</accession>
<evidence type="ECO:0000313" key="3">
    <source>
        <dbReference type="Proteomes" id="UP000441399"/>
    </source>
</evidence>
<dbReference type="EMBL" id="CACSIO010000001">
    <property type="protein sequence ID" value="CAA0082346.1"/>
    <property type="molecule type" value="Genomic_DNA"/>
</dbReference>
<evidence type="ECO:0008006" key="4">
    <source>
        <dbReference type="Google" id="ProtNLM"/>
    </source>
</evidence>
<dbReference type="InterPro" id="IPR025686">
    <property type="entry name" value="Glucos_trans_II"/>
</dbReference>